<proteinExistence type="predicted"/>
<dbReference type="EMBL" id="PEMJ01000033">
    <property type="protein sequence ID" value="RTI17438.1"/>
    <property type="molecule type" value="Genomic_DNA"/>
</dbReference>
<sequence>MNKKPRSKLEELVDELAEEGLPRHLRVAYALYDLARDMVRAANEARDTEAVDLGELSRLARRALAVRLAAEAESDQKAREVLAHPHRMKGVECP</sequence>
<dbReference type="Proteomes" id="UP000287155">
    <property type="component" value="Unassembled WGS sequence"/>
</dbReference>
<dbReference type="RefSeq" id="WP_126204407.1">
    <property type="nucleotide sequence ID" value="NZ_PEMJ01000033.1"/>
</dbReference>
<dbReference type="AlphaFoldDB" id="A0A430V3G7"/>
<comment type="caution">
    <text evidence="1">The sequence shown here is derived from an EMBL/GenBank/DDBJ whole genome shotgun (WGS) entry which is preliminary data.</text>
</comment>
<evidence type="ECO:0000313" key="2">
    <source>
        <dbReference type="Proteomes" id="UP000287155"/>
    </source>
</evidence>
<name>A0A430V3G7_THESC</name>
<gene>
    <name evidence="1" type="ORF">CSW27_01715</name>
</gene>
<evidence type="ECO:0000313" key="1">
    <source>
        <dbReference type="EMBL" id="RTI17438.1"/>
    </source>
</evidence>
<organism evidence="1 2">
    <name type="scientific">Thermus scotoductus</name>
    <dbReference type="NCBI Taxonomy" id="37636"/>
    <lineage>
        <taxon>Bacteria</taxon>
        <taxon>Thermotogati</taxon>
        <taxon>Deinococcota</taxon>
        <taxon>Deinococci</taxon>
        <taxon>Thermales</taxon>
        <taxon>Thermaceae</taxon>
        <taxon>Thermus</taxon>
    </lineage>
</organism>
<accession>A0A430V3G7</accession>
<reference evidence="1 2" key="1">
    <citation type="journal article" date="2019" name="Extremophiles">
        <title>Biogeography of thermophiles and predominance of Thermus scotoductus in domestic water heaters.</title>
        <authorList>
            <person name="Wilpiszeski R.L."/>
            <person name="Zhang Z."/>
            <person name="House C.H."/>
        </authorList>
    </citation>
    <scope>NUCLEOTIDE SEQUENCE [LARGE SCALE GENOMIC DNA]</scope>
    <source>
        <strain evidence="1 2">14_S14</strain>
    </source>
</reference>
<protein>
    <submittedName>
        <fullName evidence="1">Uncharacterized protein</fullName>
    </submittedName>
</protein>